<dbReference type="Pfam" id="PF16399">
    <property type="entry name" value="Aquarius_N_1st"/>
    <property type="match status" value="1"/>
</dbReference>
<evidence type="ECO:0000259" key="4">
    <source>
        <dbReference type="Pfam" id="PF13087"/>
    </source>
</evidence>
<dbReference type="Pfam" id="PF13086">
    <property type="entry name" value="AAA_11"/>
    <property type="match status" value="1"/>
</dbReference>
<comment type="function">
    <text evidence="1">Involved in mRNA splicing where it associates with cdc5 and the other cwf proteins as part of the spliceosome.</text>
</comment>
<feature type="domain" description="RNA helicase aquarius N-terminal" evidence="5">
    <location>
        <begin position="38"/>
        <end position="430"/>
    </location>
</feature>
<dbReference type="FunFam" id="3.40.50.300:FF:000507">
    <property type="entry name" value="Pre-mRNA-splicing factor"/>
    <property type="match status" value="1"/>
</dbReference>
<dbReference type="Proteomes" id="UP001234581">
    <property type="component" value="Unassembled WGS sequence"/>
</dbReference>
<dbReference type="GO" id="GO:0071013">
    <property type="term" value="C:catalytic step 2 spliceosome"/>
    <property type="evidence" value="ECO:0007669"/>
    <property type="project" value="TreeGrafter"/>
</dbReference>
<protein>
    <recommendedName>
        <fullName evidence="1">Pre-mRNA-splicing factor</fullName>
    </recommendedName>
</protein>
<evidence type="ECO:0000313" key="9">
    <source>
        <dbReference type="Proteomes" id="UP001234581"/>
    </source>
</evidence>
<keyword evidence="9" id="KW-1185">Reference proteome</keyword>
<dbReference type="SUPFAM" id="SSF52540">
    <property type="entry name" value="P-loop containing nucleoside triphosphate hydrolases"/>
    <property type="match status" value="1"/>
</dbReference>
<dbReference type="GO" id="GO:0004386">
    <property type="term" value="F:helicase activity"/>
    <property type="evidence" value="ECO:0007669"/>
    <property type="project" value="InterPro"/>
</dbReference>
<dbReference type="PANTHER" id="PTHR10887">
    <property type="entry name" value="DNA2/NAM7 HELICASE FAMILY"/>
    <property type="match status" value="1"/>
</dbReference>
<feature type="domain" description="DNA2/NAM7 helicase helicase" evidence="3">
    <location>
        <begin position="828"/>
        <end position="1123"/>
    </location>
</feature>
<evidence type="ECO:0000259" key="3">
    <source>
        <dbReference type="Pfam" id="PF13086"/>
    </source>
</evidence>
<evidence type="ECO:0000256" key="1">
    <source>
        <dbReference type="PIRNR" id="PIRNR038901"/>
    </source>
</evidence>
<proteinExistence type="inferred from homology"/>
<feature type="domain" description="RNA helicase aquarius beta-barrel" evidence="6">
    <location>
        <begin position="509"/>
        <end position="682"/>
    </location>
</feature>
<dbReference type="InterPro" id="IPR032174">
    <property type="entry name" value="Aquarius_N"/>
</dbReference>
<dbReference type="CDD" id="cd18808">
    <property type="entry name" value="SF1_C_Upf1"/>
    <property type="match status" value="1"/>
</dbReference>
<dbReference type="Gene3D" id="3.40.50.300">
    <property type="entry name" value="P-loop containing nucleotide triphosphate hydrolases"/>
    <property type="match status" value="2"/>
</dbReference>
<gene>
    <name evidence="8" type="ORF">O0I10_010940</name>
</gene>
<dbReference type="CDD" id="cd17935">
    <property type="entry name" value="EEXXQc_AQR"/>
    <property type="match status" value="1"/>
</dbReference>
<dbReference type="EMBL" id="JARTCD010000079">
    <property type="protein sequence ID" value="KAJ8653394.1"/>
    <property type="molecule type" value="Genomic_DNA"/>
</dbReference>
<feature type="region of interest" description="Disordered" evidence="2">
    <location>
        <begin position="1397"/>
        <end position="1420"/>
    </location>
</feature>
<comment type="subunit">
    <text evidence="1">Belongs to the 40S cdc5-associated complex (or cwf complex), a spliceosome sub-complex reminiscent of a late-stage spliceosome.</text>
</comment>
<dbReference type="InterPro" id="IPR047187">
    <property type="entry name" value="SF1_C_Upf1"/>
</dbReference>
<name>A0AAD7UTP8_9FUNG</name>
<organism evidence="8 9">
    <name type="scientific">Lichtheimia ornata</name>
    <dbReference type="NCBI Taxonomy" id="688661"/>
    <lineage>
        <taxon>Eukaryota</taxon>
        <taxon>Fungi</taxon>
        <taxon>Fungi incertae sedis</taxon>
        <taxon>Mucoromycota</taxon>
        <taxon>Mucoromycotina</taxon>
        <taxon>Mucoromycetes</taxon>
        <taxon>Mucorales</taxon>
        <taxon>Lichtheimiaceae</taxon>
        <taxon>Lichtheimia</taxon>
    </lineage>
</organism>
<evidence type="ECO:0000259" key="7">
    <source>
        <dbReference type="Pfam" id="PF21144"/>
    </source>
</evidence>
<dbReference type="GO" id="GO:0005684">
    <property type="term" value="C:U2-type spliceosomal complex"/>
    <property type="evidence" value="ECO:0007669"/>
    <property type="project" value="UniProtKB-UniRule"/>
</dbReference>
<dbReference type="InterPro" id="IPR048967">
    <property type="entry name" value="Aquarius_insert"/>
</dbReference>
<dbReference type="GO" id="GO:0003729">
    <property type="term" value="F:mRNA binding"/>
    <property type="evidence" value="ECO:0007669"/>
    <property type="project" value="TreeGrafter"/>
</dbReference>
<evidence type="ECO:0000259" key="5">
    <source>
        <dbReference type="Pfam" id="PF16399"/>
    </source>
</evidence>
<dbReference type="InterPro" id="IPR041679">
    <property type="entry name" value="DNA2/NAM7-like_C"/>
</dbReference>
<feature type="domain" description="DNA2/NAM7 helicase-like C-terminal" evidence="4">
    <location>
        <begin position="1132"/>
        <end position="1324"/>
    </location>
</feature>
<dbReference type="PANTHER" id="PTHR10887:SF5">
    <property type="entry name" value="RNA HELICASE AQUARIUS"/>
    <property type="match status" value="1"/>
</dbReference>
<keyword evidence="1" id="KW-0507">mRNA processing</keyword>
<accession>A0AAD7UTP8</accession>
<reference evidence="8 9" key="1">
    <citation type="submission" date="2023-03" db="EMBL/GenBank/DDBJ databases">
        <title>Genome sequence of Lichtheimia ornata CBS 291.66.</title>
        <authorList>
            <person name="Mohabir J.T."/>
            <person name="Shea T.P."/>
            <person name="Kurbessoian T."/>
            <person name="Berby B."/>
            <person name="Fontaine J."/>
            <person name="Livny J."/>
            <person name="Gnirke A."/>
            <person name="Stajich J.E."/>
            <person name="Cuomo C.A."/>
        </authorList>
    </citation>
    <scope>NUCLEOTIDE SEQUENCE [LARGE SCALE GENOMIC DNA]</scope>
    <source>
        <strain evidence="8">CBS 291.66</strain>
    </source>
</reference>
<feature type="compositionally biased region" description="Acidic residues" evidence="2">
    <location>
        <begin position="1405"/>
        <end position="1420"/>
    </location>
</feature>
<keyword evidence="1" id="KW-0508">mRNA splicing</keyword>
<evidence type="ECO:0000259" key="6">
    <source>
        <dbReference type="Pfam" id="PF21143"/>
    </source>
</evidence>
<dbReference type="InterPro" id="IPR027417">
    <property type="entry name" value="P-loop_NTPase"/>
</dbReference>
<comment type="subcellular location">
    <subcellularLocation>
        <location evidence="1">Nucleus</location>
    </subcellularLocation>
</comment>
<dbReference type="Pfam" id="PF13087">
    <property type="entry name" value="AAA_12"/>
    <property type="match status" value="1"/>
</dbReference>
<dbReference type="GO" id="GO:0045292">
    <property type="term" value="P:mRNA cis splicing, via spliceosome"/>
    <property type="evidence" value="ECO:0007669"/>
    <property type="project" value="UniProtKB-UniRule"/>
</dbReference>
<dbReference type="InterPro" id="IPR026300">
    <property type="entry name" value="CWF11_fam"/>
</dbReference>
<evidence type="ECO:0000313" key="8">
    <source>
        <dbReference type="EMBL" id="KAJ8653394.1"/>
    </source>
</evidence>
<keyword evidence="1" id="KW-0539">Nucleus</keyword>
<feature type="domain" description="RNA helicase aquarius insertion" evidence="7">
    <location>
        <begin position="731"/>
        <end position="815"/>
    </location>
</feature>
<dbReference type="GeneID" id="83218342"/>
<dbReference type="InterPro" id="IPR045055">
    <property type="entry name" value="DNA2/NAM7-like"/>
</dbReference>
<evidence type="ECO:0000256" key="2">
    <source>
        <dbReference type="SAM" id="MobiDB-lite"/>
    </source>
</evidence>
<dbReference type="RefSeq" id="XP_058338308.1">
    <property type="nucleotide sequence ID" value="XM_058490913.1"/>
</dbReference>
<dbReference type="InterPro" id="IPR041677">
    <property type="entry name" value="DNA2/NAM7_AAA_11"/>
</dbReference>
<dbReference type="PIRSF" id="PIRSF038901">
    <property type="entry name" value="AQR_cwf11"/>
    <property type="match status" value="1"/>
</dbReference>
<dbReference type="Pfam" id="PF21144">
    <property type="entry name" value="Aquarius_N_3rd"/>
    <property type="match status" value="1"/>
</dbReference>
<comment type="caution">
    <text evidence="8">The sequence shown here is derived from an EMBL/GenBank/DDBJ whole genome shotgun (WGS) entry which is preliminary data.</text>
</comment>
<dbReference type="Pfam" id="PF21143">
    <property type="entry name" value="Aquarius_N_2nd"/>
    <property type="match status" value="1"/>
</dbReference>
<comment type="similarity">
    <text evidence="1">Belongs to the CWF11 family.</text>
</comment>
<sequence length="1420" mass="164434">MYRKTTFPLHAPTGEVEIASQGQRQRPLTLKDIESDSISEIAKKSYNASKPKWNASIVETIMDKELKPSNYDAQKIMLLEFTQYLEKYLWPYFDENKASTNHVISICLMVNEKFRQRVAPWDTFASDPAKFTAFFDRVIRLLVPAQDLSLRVQRIILVFLIYCFQSLENAMVRKECLKLLPITIWSNFAHAQRRDVIFGEFIQLRKLWKSAKKKFDAADESTKEKLTFEQQWMSNLLQSFIETIYMIPAEGEVDEDVIRYCERFMELLIDLEAQLPTRRFFNTLLDDHAIIVTCRLAPFMKRENKDVALLKELFANLDFYSKFEINDLTGLALTDLDMTEMRGSQLTQLQHIVFRRLKEVFPELPLANYGSLEQRQDLLWHLEPADVEPLSQLCDAVHLRSTPIAKAAAEQLDHKDFLLESLVAKYEKRQSQIDKINETPLYPNEETLFSDTLIQNQFYTGDRPLALPKLNLQFLTIHDYLLRNFTLFRLESSYEIRQDIEDVVKRLAPRLEYPDRKTEFAGWARMAIPVEAVSVVDVAPPKLGQDRPAHVKADITFNVGRYTDTIRREWDNLRRHDVLFLLTIQANDDTVNRYTEDKDFKAHYGIKHVRGCEIVDVLGSDGRPIDEARKPTLNEDRTTRWDGTKRTLRVELDPNQYKADMDRVHRHQSEDIHETFNILVRRRPQENNFKSVLETIRDLMQGDLAVPDWLQKVFLGYGDPSSAHYTALPDRIRDMNFRDTFLDWDHVKESFPQKQVEPAQGSSAPIQPPYKLHFDTKQVEQKPKKKSRNAAQAEGQEIITASTYKVPNMGPYPQDVPKKNAIRFTPIQVESIHSGMNHGLTMVVGPPGTGKTDVAVQTITNLYHNNPTQHTLIVTHSNQALNQIFEKLTKLDIDSRHLVRLGHGEEELNTEMSFSKYGRVSSFLERRLELLQEVNRLAQSLGIPGDHGATCETASYFYRYHVQTHWERYIQSHTATADEIRSYFPFAYFFSNAPHPVFNGDMDREEALDAAQGCFRHLERMFEELEEIRAFELLRTGYDRANYLVTKEAKIIAMTCTHAALKRSELLELNFKYDNIVMEEAAQILEVETFIPMLLQRSDEGESRLKRVILIGDHHQLPPVVKNMAFQQYGNMEQSMFTRFVRLGVPTLQLNAQGRARTSIAELYSWRYGGLEDLPEVQTSPAFQHANAGITYDYQLIDVGNYQGKGEAEPVPFFYQNLGEAEYVVAMFQYMRLVGYPPEKISILTTYNGQKALIQDVLERRCSWNPYFGKPAIVTTVDQYQGQQNDYILLSLVRTKTVGHLRDVRRLIVAMSRAKLGLYIFGRKDLFANCYELQPVFSKLLQRPTALSLRPNETYMQTTRSVDDYSEAETMDDVEELGKLVYKLSQEQLNALQEEIAAKQAEQEGALEEEDQDEAMDEQE</sequence>
<dbReference type="InterPro" id="IPR048966">
    <property type="entry name" value="Aquarius_b-barrel"/>
</dbReference>